<evidence type="ECO:0008006" key="9">
    <source>
        <dbReference type="Google" id="ProtNLM"/>
    </source>
</evidence>
<gene>
    <name evidence="7" type="ORF">KI387_008084</name>
</gene>
<evidence type="ECO:0000256" key="5">
    <source>
        <dbReference type="ARBA" id="ARBA00023136"/>
    </source>
</evidence>
<evidence type="ECO:0000256" key="1">
    <source>
        <dbReference type="ARBA" id="ARBA00004141"/>
    </source>
</evidence>
<feature type="transmembrane region" description="Helical" evidence="6">
    <location>
        <begin position="129"/>
        <end position="145"/>
    </location>
</feature>
<keyword evidence="8" id="KW-1185">Reference proteome</keyword>
<comment type="subcellular location">
    <subcellularLocation>
        <location evidence="1">Membrane</location>
        <topology evidence="1">Multi-pass membrane protein</topology>
    </subcellularLocation>
</comment>
<dbReference type="Proteomes" id="UP000824469">
    <property type="component" value="Unassembled WGS sequence"/>
</dbReference>
<comment type="similarity">
    <text evidence="2 6">Belongs to the peroxisomal membrane protein PXMP2/4 family.</text>
</comment>
<feature type="non-terminal residue" evidence="7">
    <location>
        <position position="229"/>
    </location>
</feature>
<feature type="non-terminal residue" evidence="7">
    <location>
        <position position="1"/>
    </location>
</feature>
<evidence type="ECO:0000256" key="4">
    <source>
        <dbReference type="ARBA" id="ARBA00022989"/>
    </source>
</evidence>
<dbReference type="PANTHER" id="PTHR11266">
    <property type="entry name" value="PEROXISOMAL MEMBRANE PROTEIN 2, PXMP2 MPV17"/>
    <property type="match status" value="1"/>
</dbReference>
<proteinExistence type="inferred from homology"/>
<dbReference type="GO" id="GO:0016020">
    <property type="term" value="C:membrane"/>
    <property type="evidence" value="ECO:0007669"/>
    <property type="project" value="UniProtKB-SubCell"/>
</dbReference>
<evidence type="ECO:0000256" key="3">
    <source>
        <dbReference type="ARBA" id="ARBA00022692"/>
    </source>
</evidence>
<evidence type="ECO:0000256" key="6">
    <source>
        <dbReference type="RuleBase" id="RU363053"/>
    </source>
</evidence>
<organism evidence="7 8">
    <name type="scientific">Taxus chinensis</name>
    <name type="common">Chinese yew</name>
    <name type="synonym">Taxus wallichiana var. chinensis</name>
    <dbReference type="NCBI Taxonomy" id="29808"/>
    <lineage>
        <taxon>Eukaryota</taxon>
        <taxon>Viridiplantae</taxon>
        <taxon>Streptophyta</taxon>
        <taxon>Embryophyta</taxon>
        <taxon>Tracheophyta</taxon>
        <taxon>Spermatophyta</taxon>
        <taxon>Pinopsida</taxon>
        <taxon>Pinidae</taxon>
        <taxon>Conifers II</taxon>
        <taxon>Cupressales</taxon>
        <taxon>Taxaceae</taxon>
        <taxon>Taxus</taxon>
    </lineage>
</organism>
<protein>
    <recommendedName>
        <fullName evidence="9">PXMP2/4 family protein 4</fullName>
    </recommendedName>
</protein>
<dbReference type="Pfam" id="PF04117">
    <property type="entry name" value="Mpv17_PMP22"/>
    <property type="match status" value="1"/>
</dbReference>
<dbReference type="GO" id="GO:0005737">
    <property type="term" value="C:cytoplasm"/>
    <property type="evidence" value="ECO:0007669"/>
    <property type="project" value="TreeGrafter"/>
</dbReference>
<feature type="transmembrane region" description="Helical" evidence="6">
    <location>
        <begin position="165"/>
        <end position="186"/>
    </location>
</feature>
<reference evidence="7 8" key="1">
    <citation type="journal article" date="2021" name="Nat. Plants">
        <title>The Taxus genome provides insights into paclitaxel biosynthesis.</title>
        <authorList>
            <person name="Xiong X."/>
            <person name="Gou J."/>
            <person name="Liao Q."/>
            <person name="Li Y."/>
            <person name="Zhou Q."/>
            <person name="Bi G."/>
            <person name="Li C."/>
            <person name="Du R."/>
            <person name="Wang X."/>
            <person name="Sun T."/>
            <person name="Guo L."/>
            <person name="Liang H."/>
            <person name="Lu P."/>
            <person name="Wu Y."/>
            <person name="Zhang Z."/>
            <person name="Ro D.K."/>
            <person name="Shang Y."/>
            <person name="Huang S."/>
            <person name="Yan J."/>
        </authorList>
    </citation>
    <scope>NUCLEOTIDE SEQUENCE [LARGE SCALE GENOMIC DNA]</scope>
    <source>
        <strain evidence="7">Ta-2019</strain>
    </source>
</reference>
<dbReference type="InterPro" id="IPR007248">
    <property type="entry name" value="Mpv17_PMP22"/>
</dbReference>
<keyword evidence="5 6" id="KW-0472">Membrane</keyword>
<accession>A0AA38CN90</accession>
<keyword evidence="3 6" id="KW-0812">Transmembrane</keyword>
<dbReference type="AlphaFoldDB" id="A0AA38CN90"/>
<keyword evidence="4 6" id="KW-1133">Transmembrane helix</keyword>
<dbReference type="PANTHER" id="PTHR11266:SF18">
    <property type="entry name" value="OS12G0508100 PROTEIN"/>
    <property type="match status" value="1"/>
</dbReference>
<name>A0AA38CN90_TAXCH</name>
<comment type="caution">
    <text evidence="7">The sequence shown here is derived from an EMBL/GenBank/DDBJ whole genome shotgun (WGS) entry which is preliminary data.</text>
</comment>
<sequence>SFTYSRILRTAEASTAGASFVSTNVFIKWYLQMIGKRPILTKSITAASIFTAADFTSQSRYCVAMGTGVSRPSLGPCVRYGLGTHSLSWLNLYMAQRFGNGLMVISFAVSDALHVSDKLEIDEQRTMRMAGYGLLLSGPTLHLWFNFMSRILPKTDIISTVKKMVLGQALYGPVITVVFFSLNALLQGENGSEIFARLKRDFLPTIKSGAMYWPLCDFITYRYVPVQLQ</sequence>
<evidence type="ECO:0000313" key="8">
    <source>
        <dbReference type="Proteomes" id="UP000824469"/>
    </source>
</evidence>
<dbReference type="EMBL" id="JAHRHJ020000008">
    <property type="protein sequence ID" value="KAH9303680.1"/>
    <property type="molecule type" value="Genomic_DNA"/>
</dbReference>
<evidence type="ECO:0000313" key="7">
    <source>
        <dbReference type="EMBL" id="KAH9303680.1"/>
    </source>
</evidence>
<evidence type="ECO:0000256" key="2">
    <source>
        <dbReference type="ARBA" id="ARBA00006824"/>
    </source>
</evidence>